<feature type="chain" id="PRO_5003936029" evidence="1">
    <location>
        <begin position="31"/>
        <end position="308"/>
    </location>
</feature>
<reference evidence="3 4" key="1">
    <citation type="submission" date="2012-06" db="EMBL/GenBank/DDBJ databases">
        <title>Finished chromosome of genome of Oscillatoria acuminata PCC 6304.</title>
        <authorList>
            <consortium name="US DOE Joint Genome Institute"/>
            <person name="Gugger M."/>
            <person name="Coursin T."/>
            <person name="Rippka R."/>
            <person name="Tandeau De Marsac N."/>
            <person name="Huntemann M."/>
            <person name="Wei C.-L."/>
            <person name="Han J."/>
            <person name="Detter J.C."/>
            <person name="Han C."/>
            <person name="Tapia R."/>
            <person name="Davenport K."/>
            <person name="Daligault H."/>
            <person name="Erkkila T."/>
            <person name="Gu W."/>
            <person name="Munk A.C.C."/>
            <person name="Teshima H."/>
            <person name="Xu Y."/>
            <person name="Chain P."/>
            <person name="Chen A."/>
            <person name="Krypides N."/>
            <person name="Mavromatis K."/>
            <person name="Markowitz V."/>
            <person name="Szeto E."/>
            <person name="Ivanova N."/>
            <person name="Mikhailova N."/>
            <person name="Ovchinnikova G."/>
            <person name="Pagani I."/>
            <person name="Pati A."/>
            <person name="Goodwin L."/>
            <person name="Peters L."/>
            <person name="Pitluck S."/>
            <person name="Woyke T."/>
            <person name="Kerfeld C."/>
        </authorList>
    </citation>
    <scope>NUCLEOTIDE SEQUENCE [LARGE SCALE GENOMIC DNA]</scope>
    <source>
        <strain evidence="3 4">PCC 6304</strain>
    </source>
</reference>
<organism evidence="3 4">
    <name type="scientific">Oscillatoria acuminata PCC 6304</name>
    <dbReference type="NCBI Taxonomy" id="56110"/>
    <lineage>
        <taxon>Bacteria</taxon>
        <taxon>Bacillati</taxon>
        <taxon>Cyanobacteriota</taxon>
        <taxon>Cyanophyceae</taxon>
        <taxon>Oscillatoriophycideae</taxon>
        <taxon>Oscillatoriales</taxon>
        <taxon>Oscillatoriaceae</taxon>
        <taxon>Oscillatoria</taxon>
    </lineage>
</organism>
<keyword evidence="4" id="KW-1185">Reference proteome</keyword>
<dbReference type="InterPro" id="IPR013424">
    <property type="entry name" value="Ice-binding_C"/>
</dbReference>
<proteinExistence type="predicted"/>
<dbReference type="NCBIfam" id="TIGR02595">
    <property type="entry name" value="PEP_CTERM"/>
    <property type="match status" value="1"/>
</dbReference>
<evidence type="ECO:0000313" key="4">
    <source>
        <dbReference type="Proteomes" id="UP000010367"/>
    </source>
</evidence>
<dbReference type="NCBIfam" id="NF041930">
    <property type="entry name" value="Xrt_dep_XDD3"/>
    <property type="match status" value="1"/>
</dbReference>
<dbReference type="RefSeq" id="WP_015152005.1">
    <property type="nucleotide sequence ID" value="NC_019693.1"/>
</dbReference>
<dbReference type="PATRIC" id="fig|56110.3.peg.7304"/>
<gene>
    <name evidence="3" type="ORF">Oscil6304_5939</name>
</gene>
<dbReference type="KEGG" id="oac:Oscil6304_5939"/>
<dbReference type="Pfam" id="PF07589">
    <property type="entry name" value="PEP-CTERM"/>
    <property type="match status" value="1"/>
</dbReference>
<keyword evidence="1" id="KW-0732">Signal</keyword>
<dbReference type="eggNOG" id="ENOG502ZBBC">
    <property type="taxonomic scope" value="Bacteria"/>
</dbReference>
<name>K9TRE2_9CYAN</name>
<sequence>MMKITLFNTVLGTAAATVCLLGVTAPQANAGQLHNGWNYAIDSFNDGVQNGNTVGASSTYEMYGMAVKDDTQSNSIFVAINANLPITGANNGGAADGNIGWGDLIFNFSGQNAQTASANGNLFGVRFAGTNDSGVGSIGVYDNVTLQSVTSTNSGFNNLTHHSNTVSGLGSSASMGDLAYNDSYFAGQTSGTHTVLNSIKTGNFLGGINLISDFTGLGLDFGNFSATGTHTFGFSFDKSLMPVGEFVAHLFAECANDGVALLGEFAVASVPGDGDVSVPEPSSMLGLLALGLTFAGSRSRKKGQEIAG</sequence>
<evidence type="ECO:0000313" key="3">
    <source>
        <dbReference type="EMBL" id="AFY85402.1"/>
    </source>
</evidence>
<dbReference type="HOGENOM" id="CLU_077902_0_0_3"/>
<accession>K9TRE2</accession>
<evidence type="ECO:0000259" key="2">
    <source>
        <dbReference type="Pfam" id="PF07589"/>
    </source>
</evidence>
<evidence type="ECO:0000256" key="1">
    <source>
        <dbReference type="SAM" id="SignalP"/>
    </source>
</evidence>
<protein>
    <submittedName>
        <fullName evidence="3">PEP-CTERM putative exosortase interaction domain-containing protein</fullName>
    </submittedName>
</protein>
<dbReference type="InParanoid" id="K9TRE2"/>
<dbReference type="Proteomes" id="UP000010367">
    <property type="component" value="Chromosome"/>
</dbReference>
<feature type="signal peptide" evidence="1">
    <location>
        <begin position="1"/>
        <end position="30"/>
    </location>
</feature>
<dbReference type="EMBL" id="CP003607">
    <property type="protein sequence ID" value="AFY85402.1"/>
    <property type="molecule type" value="Genomic_DNA"/>
</dbReference>
<dbReference type="AlphaFoldDB" id="K9TRE2"/>
<feature type="domain" description="Ice-binding protein C-terminal" evidence="2">
    <location>
        <begin position="277"/>
        <end position="301"/>
    </location>
</feature>